<dbReference type="InterPro" id="IPR001810">
    <property type="entry name" value="F-box_dom"/>
</dbReference>
<evidence type="ECO:0000313" key="3">
    <source>
        <dbReference type="Proteomes" id="UP000594638"/>
    </source>
</evidence>
<dbReference type="PROSITE" id="PS50181">
    <property type="entry name" value="FBOX"/>
    <property type="match status" value="1"/>
</dbReference>
<dbReference type="SUPFAM" id="SSF81383">
    <property type="entry name" value="F-box domain"/>
    <property type="match status" value="1"/>
</dbReference>
<feature type="domain" description="F-box" evidence="1">
    <location>
        <begin position="20"/>
        <end position="66"/>
    </location>
</feature>
<dbReference type="PANTHER" id="PTHR31960:SF18">
    <property type="entry name" value="F-BOX PROTEIN PP2-A14"/>
    <property type="match status" value="1"/>
</dbReference>
<dbReference type="Pfam" id="PF12937">
    <property type="entry name" value="F-box-like"/>
    <property type="match status" value="1"/>
</dbReference>
<dbReference type="Gramene" id="OE9A113973T1">
    <property type="protein sequence ID" value="OE9A113973C1"/>
    <property type="gene ID" value="OE9A113973"/>
</dbReference>
<accession>A0A8S0REU6</accession>
<evidence type="ECO:0000313" key="2">
    <source>
        <dbReference type="EMBL" id="CAA2977740.1"/>
    </source>
</evidence>
<protein>
    <submittedName>
        <fullName evidence="2">F-box PP2-A13-like</fullName>
    </submittedName>
</protein>
<keyword evidence="3" id="KW-1185">Reference proteome</keyword>
<dbReference type="CDD" id="cd22162">
    <property type="entry name" value="F-box_AtSKIP3-like"/>
    <property type="match status" value="1"/>
</dbReference>
<dbReference type="EMBL" id="CACTIH010003611">
    <property type="protein sequence ID" value="CAA2977740.1"/>
    <property type="molecule type" value="Genomic_DNA"/>
</dbReference>
<dbReference type="InterPro" id="IPR025886">
    <property type="entry name" value="PP2-like"/>
</dbReference>
<dbReference type="OrthoDB" id="9970274at2759"/>
<sequence>MGGRFSALANEKNIVTHPSNPNLGDLPESCIALILSCLEPSEICKLARLNKTFHQSSFADVVWESKLPENHQILVKKLFSDEESSERLSKKEIFSRLCRPIRFSGDTKEVWLEKGRRGICVAISWKGMKITGIDDRRYWTHISTDESRFHTIAYLQQMWWLEVEGNLEFEFPAGNYSLFFRLQIGRTSKRAGWRIVSDLEQVHGWNIKPVKFQLELSNVQHTISNCYLNEAAGKWMHYHVGDFVVENSYIPTKLKFSMAQIDCTHTKAGLCLDSVFIFPSESMKQLKQF</sequence>
<organism evidence="2 3">
    <name type="scientific">Olea europaea subsp. europaea</name>
    <dbReference type="NCBI Taxonomy" id="158383"/>
    <lineage>
        <taxon>Eukaryota</taxon>
        <taxon>Viridiplantae</taxon>
        <taxon>Streptophyta</taxon>
        <taxon>Embryophyta</taxon>
        <taxon>Tracheophyta</taxon>
        <taxon>Spermatophyta</taxon>
        <taxon>Magnoliopsida</taxon>
        <taxon>eudicotyledons</taxon>
        <taxon>Gunneridae</taxon>
        <taxon>Pentapetalae</taxon>
        <taxon>asterids</taxon>
        <taxon>lamiids</taxon>
        <taxon>Lamiales</taxon>
        <taxon>Oleaceae</taxon>
        <taxon>Oleeae</taxon>
        <taxon>Olea</taxon>
    </lineage>
</organism>
<comment type="caution">
    <text evidence="2">The sequence shown here is derived from an EMBL/GenBank/DDBJ whole genome shotgun (WGS) entry which is preliminary data.</text>
</comment>
<dbReference type="AlphaFoldDB" id="A0A8S0REU6"/>
<dbReference type="Pfam" id="PF14299">
    <property type="entry name" value="PP2"/>
    <property type="match status" value="1"/>
</dbReference>
<name>A0A8S0REU6_OLEEU</name>
<gene>
    <name evidence="2" type="ORF">OLEA9_A113973</name>
</gene>
<dbReference type="InterPro" id="IPR036047">
    <property type="entry name" value="F-box-like_dom_sf"/>
</dbReference>
<dbReference type="Proteomes" id="UP000594638">
    <property type="component" value="Unassembled WGS sequence"/>
</dbReference>
<proteinExistence type="predicted"/>
<reference evidence="2 3" key="1">
    <citation type="submission" date="2019-12" db="EMBL/GenBank/DDBJ databases">
        <authorList>
            <person name="Alioto T."/>
            <person name="Alioto T."/>
            <person name="Gomez Garrido J."/>
        </authorList>
    </citation>
    <scope>NUCLEOTIDE SEQUENCE [LARGE SCALE GENOMIC DNA]</scope>
</reference>
<evidence type="ECO:0000259" key="1">
    <source>
        <dbReference type="PROSITE" id="PS50181"/>
    </source>
</evidence>
<dbReference type="PANTHER" id="PTHR31960">
    <property type="entry name" value="F-BOX PROTEIN PP2-A15"/>
    <property type="match status" value="1"/>
</dbReference>